<proteinExistence type="predicted"/>
<dbReference type="RefSeq" id="WP_303540410.1">
    <property type="nucleotide sequence ID" value="NZ_JAUOTP010000002.1"/>
</dbReference>
<dbReference type="EMBL" id="JAUOTP010000002">
    <property type="protein sequence ID" value="MDO6413737.1"/>
    <property type="molecule type" value="Genomic_DNA"/>
</dbReference>
<keyword evidence="1" id="KW-0597">Phosphoprotein</keyword>
<keyword evidence="5" id="KW-0378">Hydrolase</keyword>
<evidence type="ECO:0000256" key="1">
    <source>
        <dbReference type="ARBA" id="ARBA00022553"/>
    </source>
</evidence>
<evidence type="ECO:0000256" key="4">
    <source>
        <dbReference type="ARBA" id="ARBA00022741"/>
    </source>
</evidence>
<dbReference type="InterPro" id="IPR008201">
    <property type="entry name" value="HepT-like"/>
</dbReference>
<name>A0ABT8Y5Z0_9SPHN</name>
<evidence type="ECO:0000313" key="7">
    <source>
        <dbReference type="Proteomes" id="UP001169764"/>
    </source>
</evidence>
<keyword evidence="2" id="KW-1277">Toxin-antitoxin system</keyword>
<evidence type="ECO:0000256" key="5">
    <source>
        <dbReference type="ARBA" id="ARBA00022801"/>
    </source>
</evidence>
<dbReference type="InterPro" id="IPR051813">
    <property type="entry name" value="HepT_RNase_toxin"/>
</dbReference>
<reference evidence="6" key="1">
    <citation type="submission" date="2023-07" db="EMBL/GenBank/DDBJ databases">
        <authorList>
            <person name="Kim M."/>
        </authorList>
    </citation>
    <scope>NUCLEOTIDE SEQUENCE</scope>
    <source>
        <strain evidence="6">BIUV-7</strain>
    </source>
</reference>
<gene>
    <name evidence="6" type="ORF">Q4F19_05020</name>
</gene>
<dbReference type="PANTHER" id="PTHR34139:SF1">
    <property type="entry name" value="RNASE MJ1380-RELATED"/>
    <property type="match status" value="1"/>
</dbReference>
<dbReference type="Pfam" id="PF01934">
    <property type="entry name" value="HepT-like"/>
    <property type="match status" value="1"/>
</dbReference>
<dbReference type="Proteomes" id="UP001169764">
    <property type="component" value="Unassembled WGS sequence"/>
</dbReference>
<evidence type="ECO:0000256" key="2">
    <source>
        <dbReference type="ARBA" id="ARBA00022649"/>
    </source>
</evidence>
<keyword evidence="4" id="KW-0547">Nucleotide-binding</keyword>
<organism evidence="6 7">
    <name type="scientific">Sphingomonas natans</name>
    <dbReference type="NCBI Taxonomy" id="3063330"/>
    <lineage>
        <taxon>Bacteria</taxon>
        <taxon>Pseudomonadati</taxon>
        <taxon>Pseudomonadota</taxon>
        <taxon>Alphaproteobacteria</taxon>
        <taxon>Sphingomonadales</taxon>
        <taxon>Sphingomonadaceae</taxon>
        <taxon>Sphingomonas</taxon>
    </lineage>
</organism>
<evidence type="ECO:0000313" key="6">
    <source>
        <dbReference type="EMBL" id="MDO6413737.1"/>
    </source>
</evidence>
<accession>A0ABT8Y5Z0</accession>
<keyword evidence="7" id="KW-1185">Reference proteome</keyword>
<protein>
    <submittedName>
        <fullName evidence="6">DUF86 domain-containing protein</fullName>
    </submittedName>
</protein>
<dbReference type="PANTHER" id="PTHR34139">
    <property type="entry name" value="UPF0331 PROTEIN MJ0127"/>
    <property type="match status" value="1"/>
</dbReference>
<sequence>MSPSSDAFPSEERARDWIGDIVENAARIARHVDGLDFDGFIANELVRDAVERCIERITEAAVRLGPERLARIAPETALHQVRGLGNMLRHEYDRVNVRVIWDTVTTDLPPLRAACEAALQR</sequence>
<evidence type="ECO:0000256" key="3">
    <source>
        <dbReference type="ARBA" id="ARBA00022722"/>
    </source>
</evidence>
<keyword evidence="3" id="KW-0540">Nuclease</keyword>
<comment type="caution">
    <text evidence="6">The sequence shown here is derived from an EMBL/GenBank/DDBJ whole genome shotgun (WGS) entry which is preliminary data.</text>
</comment>